<protein>
    <recommendedName>
        <fullName evidence="3">TadE-like domain-containing protein</fullName>
    </recommendedName>
</protein>
<keyword evidence="5" id="KW-1185">Reference proteome</keyword>
<sequence length="168" mass="17823">MALERRARRACAIDAARGAAAVEFALVGGLLVLIVFGILQYGLYFDDSLNANQGVRETARMSVVGKTSSGCSTTLGWPGISCTVEKMVDRAPADTYVKISAPDGWARGNVLQVCVLVRSRGDFGMLPMPNGGYVRASLRMSIEEDTTKPTGTGTAEAVPTGQSWGWCT</sequence>
<keyword evidence="2" id="KW-1133">Transmembrane helix</keyword>
<proteinExistence type="predicted"/>
<keyword evidence="2" id="KW-0472">Membrane</keyword>
<accession>A0A852RD88</accession>
<gene>
    <name evidence="4" type="ORF">BJ958_000284</name>
</gene>
<dbReference type="RefSeq" id="WP_179724876.1">
    <property type="nucleotide sequence ID" value="NZ_BAABEF010000001.1"/>
</dbReference>
<feature type="domain" description="TadE-like" evidence="3">
    <location>
        <begin position="18"/>
        <end position="60"/>
    </location>
</feature>
<dbReference type="Pfam" id="PF07811">
    <property type="entry name" value="TadE"/>
    <property type="match status" value="1"/>
</dbReference>
<dbReference type="InterPro" id="IPR012495">
    <property type="entry name" value="TadE-like_dom"/>
</dbReference>
<keyword evidence="2" id="KW-0812">Transmembrane</keyword>
<evidence type="ECO:0000256" key="1">
    <source>
        <dbReference type="SAM" id="MobiDB-lite"/>
    </source>
</evidence>
<dbReference type="AlphaFoldDB" id="A0A852RD88"/>
<organism evidence="4 5">
    <name type="scientific">Nocardioides kongjuensis</name>
    <dbReference type="NCBI Taxonomy" id="349522"/>
    <lineage>
        <taxon>Bacteria</taxon>
        <taxon>Bacillati</taxon>
        <taxon>Actinomycetota</taxon>
        <taxon>Actinomycetes</taxon>
        <taxon>Propionibacteriales</taxon>
        <taxon>Nocardioidaceae</taxon>
        <taxon>Nocardioides</taxon>
    </lineage>
</organism>
<comment type="caution">
    <text evidence="4">The sequence shown here is derived from an EMBL/GenBank/DDBJ whole genome shotgun (WGS) entry which is preliminary data.</text>
</comment>
<evidence type="ECO:0000313" key="4">
    <source>
        <dbReference type="EMBL" id="NYD28738.1"/>
    </source>
</evidence>
<feature type="transmembrane region" description="Helical" evidence="2">
    <location>
        <begin position="21"/>
        <end position="43"/>
    </location>
</feature>
<evidence type="ECO:0000313" key="5">
    <source>
        <dbReference type="Proteomes" id="UP000582231"/>
    </source>
</evidence>
<reference evidence="4 5" key="1">
    <citation type="submission" date="2020-07" db="EMBL/GenBank/DDBJ databases">
        <title>Sequencing the genomes of 1000 actinobacteria strains.</title>
        <authorList>
            <person name="Klenk H.-P."/>
        </authorList>
    </citation>
    <scope>NUCLEOTIDE SEQUENCE [LARGE SCALE GENOMIC DNA]</scope>
    <source>
        <strain evidence="4 5">DSM 19082</strain>
    </source>
</reference>
<dbReference type="EMBL" id="JACCBF010000001">
    <property type="protein sequence ID" value="NYD28738.1"/>
    <property type="molecule type" value="Genomic_DNA"/>
</dbReference>
<dbReference type="Proteomes" id="UP000582231">
    <property type="component" value="Unassembled WGS sequence"/>
</dbReference>
<name>A0A852RD88_9ACTN</name>
<feature type="region of interest" description="Disordered" evidence="1">
    <location>
        <begin position="145"/>
        <end position="168"/>
    </location>
</feature>
<evidence type="ECO:0000259" key="3">
    <source>
        <dbReference type="Pfam" id="PF07811"/>
    </source>
</evidence>
<evidence type="ECO:0000256" key="2">
    <source>
        <dbReference type="SAM" id="Phobius"/>
    </source>
</evidence>